<dbReference type="InterPro" id="IPR010987">
    <property type="entry name" value="Glutathione-S-Trfase_C-like"/>
</dbReference>
<comment type="caution">
    <text evidence="3">The sequence shown here is derived from an EMBL/GenBank/DDBJ whole genome shotgun (WGS) entry which is preliminary data.</text>
</comment>
<dbReference type="InterPro" id="IPR004045">
    <property type="entry name" value="Glutathione_S-Trfase_N"/>
</dbReference>
<dbReference type="PROSITE" id="PS50405">
    <property type="entry name" value="GST_CTER"/>
    <property type="match status" value="1"/>
</dbReference>
<evidence type="ECO:0000259" key="2">
    <source>
        <dbReference type="PROSITE" id="PS50405"/>
    </source>
</evidence>
<feature type="domain" description="GST C-terminal" evidence="2">
    <location>
        <begin position="121"/>
        <end position="261"/>
    </location>
</feature>
<dbReference type="InterPro" id="IPR036282">
    <property type="entry name" value="Glutathione-S-Trfase_C_sf"/>
</dbReference>
<protein>
    <submittedName>
        <fullName evidence="3">Glutathione S-transferase</fullName>
    </submittedName>
</protein>
<evidence type="ECO:0000313" key="4">
    <source>
        <dbReference type="Proteomes" id="UP000623795"/>
    </source>
</evidence>
<dbReference type="PROSITE" id="PS50404">
    <property type="entry name" value="GST_NTER"/>
    <property type="match status" value="1"/>
</dbReference>
<dbReference type="Proteomes" id="UP000623795">
    <property type="component" value="Unassembled WGS sequence"/>
</dbReference>
<dbReference type="PANTHER" id="PTHR43968">
    <property type="match status" value="1"/>
</dbReference>
<gene>
    <name evidence="3" type="ORF">GPA22_00010</name>
</gene>
<dbReference type="InterPro" id="IPR036249">
    <property type="entry name" value="Thioredoxin-like_sf"/>
</dbReference>
<reference evidence="3 4" key="1">
    <citation type="submission" date="2019-12" db="EMBL/GenBank/DDBJ databases">
        <title>Comparative genomics gives insights into the taxonomy of the Azoarcus-Aromatoleum group and reveals separate origins of nif in the plant-associated Azoarcus and non-plant-associated Aromatoleum sub-groups.</title>
        <authorList>
            <person name="Lafos M."/>
            <person name="Maluk M."/>
            <person name="Batista M."/>
            <person name="Junghare M."/>
            <person name="Carmona M."/>
            <person name="Faoro H."/>
            <person name="Cruz L.M."/>
            <person name="Battistoni F."/>
            <person name="De Souza E."/>
            <person name="Pedrosa F."/>
            <person name="Chen W.-M."/>
            <person name="Poole P.S."/>
            <person name="Dixon R.A."/>
            <person name="James E.K."/>
        </authorList>
    </citation>
    <scope>NUCLEOTIDE SEQUENCE [LARGE SCALE GENOMIC DNA]</scope>
    <source>
        <strain evidence="3 4">Td21</strain>
    </source>
</reference>
<dbReference type="Gene3D" id="3.40.30.10">
    <property type="entry name" value="Glutaredoxin"/>
    <property type="match status" value="1"/>
</dbReference>
<sequence>MRWIPIRFSIRERSSIWNRPRKADDGQPTVNNVQFPAQSHLRLHGYAVSNYFNIARAALLEKGVEFEVITRRASQEPEFLELSPMGKIPFLETPRGCIAETVAILEFLEDVLPEPRLHPRDPFERAKVRQTINVVQMYVEVPARSLFPGVFMGGSNSEATVAAARPVLARAMRALRQLVAPGPFLLGPALTYADLFAFYCLDIAERLSRFVYGESLLAQVDGLSGWSARMAQRDSARVVLAAFDEAFSDYLAEKNAVYRPA</sequence>
<dbReference type="Pfam" id="PF13410">
    <property type="entry name" value="GST_C_2"/>
    <property type="match status" value="1"/>
</dbReference>
<dbReference type="SUPFAM" id="SSF52833">
    <property type="entry name" value="Thioredoxin-like"/>
    <property type="match status" value="1"/>
</dbReference>
<dbReference type="SUPFAM" id="SSF47616">
    <property type="entry name" value="GST C-terminal domain-like"/>
    <property type="match status" value="1"/>
</dbReference>
<dbReference type="InterPro" id="IPR050983">
    <property type="entry name" value="GST_Omega/HSP26"/>
</dbReference>
<evidence type="ECO:0000259" key="1">
    <source>
        <dbReference type="PROSITE" id="PS50404"/>
    </source>
</evidence>
<keyword evidence="4" id="KW-1185">Reference proteome</keyword>
<dbReference type="InterPro" id="IPR040079">
    <property type="entry name" value="Glutathione_S-Trfase"/>
</dbReference>
<name>A0ABX1PRT0_9RHOO</name>
<accession>A0ABX1PRT0</accession>
<dbReference type="SFLD" id="SFLDG00358">
    <property type="entry name" value="Main_(cytGST)"/>
    <property type="match status" value="1"/>
</dbReference>
<dbReference type="CDD" id="cd00570">
    <property type="entry name" value="GST_N_family"/>
    <property type="match status" value="1"/>
</dbReference>
<organism evidence="3 4">
    <name type="scientific">Aromatoleum toluvorans</name>
    <dbReference type="NCBI Taxonomy" id="92002"/>
    <lineage>
        <taxon>Bacteria</taxon>
        <taxon>Pseudomonadati</taxon>
        <taxon>Pseudomonadota</taxon>
        <taxon>Betaproteobacteria</taxon>
        <taxon>Rhodocyclales</taxon>
        <taxon>Rhodocyclaceae</taxon>
        <taxon>Aromatoleum</taxon>
    </lineage>
</organism>
<evidence type="ECO:0000313" key="3">
    <source>
        <dbReference type="EMBL" id="NMG42122.1"/>
    </source>
</evidence>
<proteinExistence type="predicted"/>
<dbReference type="Pfam" id="PF13417">
    <property type="entry name" value="GST_N_3"/>
    <property type="match status" value="1"/>
</dbReference>
<dbReference type="Gene3D" id="1.20.1050.10">
    <property type="match status" value="1"/>
</dbReference>
<dbReference type="PANTHER" id="PTHR43968:SF6">
    <property type="entry name" value="GLUTATHIONE S-TRANSFERASE OMEGA"/>
    <property type="match status" value="1"/>
</dbReference>
<dbReference type="EMBL" id="WTVN01000001">
    <property type="protein sequence ID" value="NMG42122.1"/>
    <property type="molecule type" value="Genomic_DNA"/>
</dbReference>
<feature type="domain" description="GST N-terminal" evidence="1">
    <location>
        <begin position="39"/>
        <end position="116"/>
    </location>
</feature>
<dbReference type="SFLD" id="SFLDS00019">
    <property type="entry name" value="Glutathione_Transferase_(cytos"/>
    <property type="match status" value="1"/>
</dbReference>